<proteinExistence type="predicted"/>
<dbReference type="AlphaFoldDB" id="A0A382PF76"/>
<dbReference type="PANTHER" id="PTHR12993:SF11">
    <property type="entry name" value="N-ACETYLGLUCOSAMINYL-PHOSPHATIDYLINOSITOL DE-N-ACETYLASE"/>
    <property type="match status" value="1"/>
</dbReference>
<reference evidence="1" key="1">
    <citation type="submission" date="2018-05" db="EMBL/GenBank/DDBJ databases">
        <authorList>
            <person name="Lanie J.A."/>
            <person name="Ng W.-L."/>
            <person name="Kazmierczak K.M."/>
            <person name="Andrzejewski T.M."/>
            <person name="Davidsen T.M."/>
            <person name="Wayne K.J."/>
            <person name="Tettelin H."/>
            <person name="Glass J.I."/>
            <person name="Rusch D."/>
            <person name="Podicherti R."/>
            <person name="Tsui H.-C.T."/>
            <person name="Winkler M.E."/>
        </authorList>
    </citation>
    <scope>NUCLEOTIDE SEQUENCE</scope>
</reference>
<sequence>VLGCGGTIAKHVHDGDEVHVLILAEGMTSRDDTRDRKGREKDITKLKDMANEAHKILGISSTKLLDFPDNRMDSVDLLDVIKVIENEINKINPEIIYTHHSNDLNVDHRITHQAVFTACRPEPGAMVKKI</sequence>
<evidence type="ECO:0008006" key="2">
    <source>
        <dbReference type="Google" id="ProtNLM"/>
    </source>
</evidence>
<dbReference type="EMBL" id="UINC01106998">
    <property type="protein sequence ID" value="SVC72049.1"/>
    <property type="molecule type" value="Genomic_DNA"/>
</dbReference>
<dbReference type="GO" id="GO:0016811">
    <property type="term" value="F:hydrolase activity, acting on carbon-nitrogen (but not peptide) bonds, in linear amides"/>
    <property type="evidence" value="ECO:0007669"/>
    <property type="project" value="TreeGrafter"/>
</dbReference>
<feature type="non-terminal residue" evidence="1">
    <location>
        <position position="1"/>
    </location>
</feature>
<protein>
    <recommendedName>
        <fullName evidence="2">GlcNAc-PI de-N-acetylase</fullName>
    </recommendedName>
</protein>
<dbReference type="SUPFAM" id="SSF102588">
    <property type="entry name" value="LmbE-like"/>
    <property type="match status" value="1"/>
</dbReference>
<gene>
    <name evidence="1" type="ORF">METZ01_LOCUS324903</name>
</gene>
<dbReference type="Gene3D" id="3.40.50.10320">
    <property type="entry name" value="LmbE-like"/>
    <property type="match status" value="1"/>
</dbReference>
<accession>A0A382PF76</accession>
<dbReference type="Pfam" id="PF02585">
    <property type="entry name" value="PIG-L"/>
    <property type="match status" value="1"/>
</dbReference>
<name>A0A382PF76_9ZZZZ</name>
<dbReference type="PANTHER" id="PTHR12993">
    <property type="entry name" value="N-ACETYLGLUCOSAMINYL-PHOSPHATIDYLINOSITOL DE-N-ACETYLASE-RELATED"/>
    <property type="match status" value="1"/>
</dbReference>
<organism evidence="1">
    <name type="scientific">marine metagenome</name>
    <dbReference type="NCBI Taxonomy" id="408172"/>
    <lineage>
        <taxon>unclassified sequences</taxon>
        <taxon>metagenomes</taxon>
        <taxon>ecological metagenomes</taxon>
    </lineage>
</organism>
<dbReference type="InterPro" id="IPR024078">
    <property type="entry name" value="LmbE-like_dom_sf"/>
</dbReference>
<evidence type="ECO:0000313" key="1">
    <source>
        <dbReference type="EMBL" id="SVC72049.1"/>
    </source>
</evidence>
<dbReference type="InterPro" id="IPR003737">
    <property type="entry name" value="GlcNAc_PI_deacetylase-related"/>
</dbReference>
<feature type="non-terminal residue" evidence="1">
    <location>
        <position position="130"/>
    </location>
</feature>